<sequence>MPALLCLMFTAAVCAACTARMDAWIWLKRAQDRSVWELSVIDQAKAFWHEGQTMKLCDRKQPESLRQVQIQEDTVELEYQDTAIRCTGKYGTLVLFMDFTGISAVHWD</sequence>
<feature type="signal peptide" evidence="1">
    <location>
        <begin position="1"/>
        <end position="15"/>
    </location>
</feature>
<dbReference type="KEGG" id="fro:AALO17_11260"/>
<keyword evidence="1" id="KW-0732">Signal</keyword>
<dbReference type="Proteomes" id="UP000069771">
    <property type="component" value="Chromosome"/>
</dbReference>
<dbReference type="AlphaFoldDB" id="A0A140DUD3"/>
<evidence type="ECO:0000313" key="3">
    <source>
        <dbReference type="Proteomes" id="UP000069771"/>
    </source>
</evidence>
<name>A0A140DUD3_9FIRM</name>
<keyword evidence="3" id="KW-1185">Reference proteome</keyword>
<protein>
    <recommendedName>
        <fullName evidence="4">DUF5640 domain-containing protein</fullName>
    </recommendedName>
</protein>
<dbReference type="RefSeq" id="WP_067556386.1">
    <property type="nucleotide sequence ID" value="NZ_CAPJAK010000074.1"/>
</dbReference>
<evidence type="ECO:0000313" key="2">
    <source>
        <dbReference type="EMBL" id="AMK54260.1"/>
    </source>
</evidence>
<reference evidence="2 3" key="1">
    <citation type="journal article" date="2016" name="Gut Pathog.">
        <title>Whole genome sequencing of "Faecalibaculum rodentium" ALO17, isolated from C57BL/6J laboratory mouse feces.</title>
        <authorList>
            <person name="Lim S."/>
            <person name="Chang D.H."/>
            <person name="Ahn S."/>
            <person name="Kim B.C."/>
        </authorList>
    </citation>
    <scope>NUCLEOTIDE SEQUENCE [LARGE SCALE GENOMIC DNA]</scope>
    <source>
        <strain evidence="2 3">Alo17</strain>
    </source>
</reference>
<dbReference type="EMBL" id="CP011391">
    <property type="protein sequence ID" value="AMK54260.1"/>
    <property type="molecule type" value="Genomic_DNA"/>
</dbReference>
<gene>
    <name evidence="2" type="ORF">AALO17_11260</name>
</gene>
<dbReference type="STRING" id="1702221.AALO17_11260"/>
<evidence type="ECO:0000256" key="1">
    <source>
        <dbReference type="SAM" id="SignalP"/>
    </source>
</evidence>
<accession>A0A140DUD3</accession>
<evidence type="ECO:0008006" key="4">
    <source>
        <dbReference type="Google" id="ProtNLM"/>
    </source>
</evidence>
<organism evidence="2 3">
    <name type="scientific">Faecalibaculum rodentium</name>
    <dbReference type="NCBI Taxonomy" id="1702221"/>
    <lineage>
        <taxon>Bacteria</taxon>
        <taxon>Bacillati</taxon>
        <taxon>Bacillota</taxon>
        <taxon>Erysipelotrichia</taxon>
        <taxon>Erysipelotrichales</taxon>
        <taxon>Erysipelotrichaceae</taxon>
        <taxon>Faecalibaculum</taxon>
    </lineage>
</organism>
<feature type="chain" id="PRO_5007302112" description="DUF5640 domain-containing protein" evidence="1">
    <location>
        <begin position="16"/>
        <end position="108"/>
    </location>
</feature>
<proteinExistence type="predicted"/>